<gene>
    <name evidence="2" type="ORF">COC69_12375</name>
</gene>
<evidence type="ECO:0000256" key="1">
    <source>
        <dbReference type="SAM" id="Phobius"/>
    </source>
</evidence>
<feature type="transmembrane region" description="Helical" evidence="1">
    <location>
        <begin position="7"/>
        <end position="27"/>
    </location>
</feature>
<dbReference type="EMBL" id="NULI01000061">
    <property type="protein sequence ID" value="PGS79403.1"/>
    <property type="molecule type" value="Genomic_DNA"/>
</dbReference>
<dbReference type="RefSeq" id="WP_098782699.1">
    <property type="nucleotide sequence ID" value="NZ_NULI01000061.1"/>
</dbReference>
<dbReference type="Proteomes" id="UP000224203">
    <property type="component" value="Unassembled WGS sequence"/>
</dbReference>
<dbReference type="InterPro" id="IPR024422">
    <property type="entry name" value="Protein_unknown_function_OB"/>
</dbReference>
<accession>A0A9X7CNV9</accession>
<name>A0A9X7CNV9_BACCE</name>
<evidence type="ECO:0000313" key="2">
    <source>
        <dbReference type="EMBL" id="PGS79403.1"/>
    </source>
</evidence>
<protein>
    <submittedName>
        <fullName evidence="2">Uncharacterized protein</fullName>
    </submittedName>
</protein>
<sequence>MGKLVKWGCVIGLTLGALIVVGIFILGKTVWKDVDQFVTHPKQEDIVKVDADQFSNDYFLDKETKKYADKIVEVKGIVQEVHTDFIALEGNPTIHVILQKNTHLSDVKHGDTIVIRGLNSGYIKETNYILLMKGLIIK</sequence>
<proteinExistence type="predicted"/>
<keyword evidence="1" id="KW-1133">Transmembrane helix</keyword>
<organism evidence="2 3">
    <name type="scientific">Bacillus cereus</name>
    <dbReference type="NCBI Taxonomy" id="1396"/>
    <lineage>
        <taxon>Bacteria</taxon>
        <taxon>Bacillati</taxon>
        <taxon>Bacillota</taxon>
        <taxon>Bacilli</taxon>
        <taxon>Bacillales</taxon>
        <taxon>Bacillaceae</taxon>
        <taxon>Bacillus</taxon>
        <taxon>Bacillus cereus group</taxon>
    </lineage>
</organism>
<reference evidence="2 3" key="1">
    <citation type="submission" date="2017-09" db="EMBL/GenBank/DDBJ databases">
        <title>Large-scale bioinformatics analysis of Bacillus genomes uncovers conserved roles of natural products in bacterial physiology.</title>
        <authorList>
            <consortium name="Agbiome Team Llc"/>
            <person name="Bleich R.M."/>
            <person name="Grubbs K.J."/>
            <person name="Santa Maria K.C."/>
            <person name="Allen S.E."/>
            <person name="Farag S."/>
            <person name="Shank E.A."/>
            <person name="Bowers A."/>
        </authorList>
    </citation>
    <scope>NUCLEOTIDE SEQUENCE [LARGE SCALE GENOMIC DNA]</scope>
    <source>
        <strain evidence="2 3">AFS041711</strain>
    </source>
</reference>
<comment type="caution">
    <text evidence="2">The sequence shown here is derived from an EMBL/GenBank/DDBJ whole genome shotgun (WGS) entry which is preliminary data.</text>
</comment>
<keyword evidence="1" id="KW-0472">Membrane</keyword>
<keyword evidence="1" id="KW-0812">Transmembrane</keyword>
<dbReference type="AlphaFoldDB" id="A0A9X7CNV9"/>
<dbReference type="Pfam" id="PF12869">
    <property type="entry name" value="tRNA_anti-like"/>
    <property type="match status" value="1"/>
</dbReference>
<evidence type="ECO:0000313" key="3">
    <source>
        <dbReference type="Proteomes" id="UP000224203"/>
    </source>
</evidence>